<gene>
    <name evidence="1" type="ORF">JP75_25640</name>
</gene>
<comment type="caution">
    <text evidence="1">The sequence shown here is derived from an EMBL/GenBank/DDBJ whole genome shotgun (WGS) entry which is preliminary data.</text>
</comment>
<keyword evidence="2" id="KW-1185">Reference proteome</keyword>
<evidence type="ECO:0000313" key="1">
    <source>
        <dbReference type="EMBL" id="KFL25881.1"/>
    </source>
</evidence>
<dbReference type="Proteomes" id="UP000028981">
    <property type="component" value="Unassembled WGS sequence"/>
</dbReference>
<reference evidence="1 2" key="1">
    <citation type="submission" date="2014-08" db="EMBL/GenBank/DDBJ databases">
        <authorList>
            <person name="Hassan Y.I."/>
            <person name="Lepp D."/>
            <person name="Zhou T."/>
        </authorList>
    </citation>
    <scope>NUCLEOTIDE SEQUENCE [LARGE SCALE GENOMIC DNA]</scope>
    <source>
        <strain evidence="1 2">IFO13584</strain>
    </source>
</reference>
<dbReference type="GO" id="GO:0015562">
    <property type="term" value="F:efflux transmembrane transporter activity"/>
    <property type="evidence" value="ECO:0007669"/>
    <property type="project" value="TreeGrafter"/>
</dbReference>
<evidence type="ECO:0000313" key="2">
    <source>
        <dbReference type="Proteomes" id="UP000028981"/>
    </source>
</evidence>
<name>A0A087LMM8_9HYPH</name>
<protein>
    <submittedName>
        <fullName evidence="1">Uncharacterized protein</fullName>
    </submittedName>
</protein>
<feature type="non-terminal residue" evidence="1">
    <location>
        <position position="170"/>
    </location>
</feature>
<dbReference type="EMBL" id="JQGC01000094">
    <property type="protein sequence ID" value="KFL25881.1"/>
    <property type="molecule type" value="Genomic_DNA"/>
</dbReference>
<dbReference type="GO" id="GO:1990281">
    <property type="term" value="C:efflux pump complex"/>
    <property type="evidence" value="ECO:0007669"/>
    <property type="project" value="TreeGrafter"/>
</dbReference>
<dbReference type="Gene3D" id="2.40.50.100">
    <property type="match status" value="1"/>
</dbReference>
<proteinExistence type="predicted"/>
<dbReference type="OrthoDB" id="9806939at2"/>
<dbReference type="Gene3D" id="1.10.287.470">
    <property type="entry name" value="Helix hairpin bin"/>
    <property type="match status" value="1"/>
</dbReference>
<sequence length="170" mass="17640">MRAFFSYGVAFLIILAAGAWLSTGTLIQGGQGPGNGERHIVELVDGGKEGPVKTALETSGVLSEPEHHTDVDPALTIAQRQEKTQGETAPARSVRIQTFTAKDMPIEVPLRGQTKAKATVTAAAETTGIVASVVVSKGQAVKTGDLLCTLDQGTRQAAVAQAEASFAQAQ</sequence>
<accession>A0A087LMM8</accession>
<dbReference type="RefSeq" id="WP_035088019.1">
    <property type="nucleotide sequence ID" value="NZ_JQGC01000094.1"/>
</dbReference>
<dbReference type="STRING" id="46914.JP75_25640"/>
<dbReference type="SUPFAM" id="SSF111369">
    <property type="entry name" value="HlyD-like secretion proteins"/>
    <property type="match status" value="1"/>
</dbReference>
<organism evidence="1 2">
    <name type="scientific">Devosia riboflavina</name>
    <dbReference type="NCBI Taxonomy" id="46914"/>
    <lineage>
        <taxon>Bacteria</taxon>
        <taxon>Pseudomonadati</taxon>
        <taxon>Pseudomonadota</taxon>
        <taxon>Alphaproteobacteria</taxon>
        <taxon>Hyphomicrobiales</taxon>
        <taxon>Devosiaceae</taxon>
        <taxon>Devosia</taxon>
    </lineage>
</organism>
<dbReference type="AlphaFoldDB" id="A0A087LMM8"/>
<dbReference type="PANTHER" id="PTHR30469">
    <property type="entry name" value="MULTIDRUG RESISTANCE PROTEIN MDTA"/>
    <property type="match status" value="1"/>
</dbReference>